<evidence type="ECO:0000256" key="2">
    <source>
        <dbReference type="ARBA" id="ARBA00022574"/>
    </source>
</evidence>
<dbReference type="Proteomes" id="UP000324632">
    <property type="component" value="Chromosome 12"/>
</dbReference>
<dbReference type="InterPro" id="IPR001680">
    <property type="entry name" value="WD40_rpt"/>
</dbReference>
<evidence type="ECO:0000313" key="6">
    <source>
        <dbReference type="EMBL" id="KAA0714399.1"/>
    </source>
</evidence>
<keyword evidence="7" id="KW-1185">Reference proteome</keyword>
<evidence type="ECO:0000256" key="5">
    <source>
        <dbReference type="RuleBase" id="RU331113"/>
    </source>
</evidence>
<evidence type="ECO:0000313" key="7">
    <source>
        <dbReference type="Proteomes" id="UP000324632"/>
    </source>
</evidence>
<proteinExistence type="inferred from homology"/>
<reference evidence="6 7" key="1">
    <citation type="journal article" date="2019" name="Mol. Ecol. Resour.">
        <title>Chromosome-level genome assembly of Triplophysa tibetana, a fish adapted to the harsh high-altitude environment of the Tibetan Plateau.</title>
        <authorList>
            <person name="Yang X."/>
            <person name="Liu H."/>
            <person name="Ma Z."/>
            <person name="Zou Y."/>
            <person name="Zou M."/>
            <person name="Mao Y."/>
            <person name="Li X."/>
            <person name="Wang H."/>
            <person name="Chen T."/>
            <person name="Wang W."/>
            <person name="Yang R."/>
        </authorList>
    </citation>
    <scope>NUCLEOTIDE SEQUENCE [LARGE SCALE GENOMIC DNA]</scope>
    <source>
        <strain evidence="6">TTIB1903HZAU</strain>
        <tissue evidence="6">Muscle</tissue>
    </source>
</reference>
<keyword evidence="3 5" id="KW-0677">Repeat</keyword>
<gene>
    <name evidence="6" type="ORF">E1301_Tti016622</name>
</gene>
<comment type="caution">
    <text evidence="6">The sequence shown here is derived from an EMBL/GenBank/DDBJ whole genome shotgun (WGS) entry which is preliminary data.</text>
</comment>
<dbReference type="InterPro" id="IPR000009">
    <property type="entry name" value="PP2A_PR55"/>
</dbReference>
<dbReference type="SMART" id="SM00320">
    <property type="entry name" value="WD40"/>
    <property type="match status" value="5"/>
</dbReference>
<dbReference type="InterPro" id="IPR018067">
    <property type="entry name" value="PP2A_PR55_CS"/>
</dbReference>
<dbReference type="FunFam" id="2.130.10.10:FF:000002">
    <property type="entry name" value="Serine/threonine-protein phosphatase 2A 55 kDa regulatory subunit B"/>
    <property type="match status" value="1"/>
</dbReference>
<dbReference type="PROSITE" id="PS01025">
    <property type="entry name" value="PR55_2"/>
    <property type="match status" value="1"/>
</dbReference>
<dbReference type="InterPro" id="IPR015943">
    <property type="entry name" value="WD40/YVTN_repeat-like_dom_sf"/>
</dbReference>
<dbReference type="PIRSF" id="PIRSF037309">
    <property type="entry name" value="PP2A_PR55"/>
    <property type="match status" value="1"/>
</dbReference>
<dbReference type="InterPro" id="IPR036322">
    <property type="entry name" value="WD40_repeat_dom_sf"/>
</dbReference>
<dbReference type="SUPFAM" id="SSF50978">
    <property type="entry name" value="WD40 repeat-like"/>
    <property type="match status" value="1"/>
</dbReference>
<name>A0A5A9P043_9TELE</name>
<dbReference type="PANTHER" id="PTHR11871">
    <property type="entry name" value="PROTEIN PHOSPHATASE PP2A REGULATORY SUBUNIT B"/>
    <property type="match status" value="1"/>
</dbReference>
<dbReference type="AlphaFoldDB" id="A0A5A9P043"/>
<dbReference type="EMBL" id="SOYY01000012">
    <property type="protein sequence ID" value="KAA0714399.1"/>
    <property type="molecule type" value="Genomic_DNA"/>
</dbReference>
<organism evidence="6 7">
    <name type="scientific">Triplophysa tibetana</name>
    <dbReference type="NCBI Taxonomy" id="1572043"/>
    <lineage>
        <taxon>Eukaryota</taxon>
        <taxon>Metazoa</taxon>
        <taxon>Chordata</taxon>
        <taxon>Craniata</taxon>
        <taxon>Vertebrata</taxon>
        <taxon>Euteleostomi</taxon>
        <taxon>Actinopterygii</taxon>
        <taxon>Neopterygii</taxon>
        <taxon>Teleostei</taxon>
        <taxon>Ostariophysi</taxon>
        <taxon>Cypriniformes</taxon>
        <taxon>Nemacheilidae</taxon>
        <taxon>Triplophysa</taxon>
    </lineage>
</organism>
<dbReference type="PRINTS" id="PR00600">
    <property type="entry name" value="PP2APR55"/>
</dbReference>
<comment type="similarity">
    <text evidence="1 5">Belongs to the phosphatase 2A regulatory subunit B family.</text>
</comment>
<evidence type="ECO:0000256" key="4">
    <source>
        <dbReference type="ARBA" id="ARBA00064415"/>
    </source>
</evidence>
<protein>
    <recommendedName>
        <fullName evidence="5">Serine/threonine-protein phosphatase 2A 55 kDa regulatory subunit B</fullName>
    </recommendedName>
</protein>
<dbReference type="Gene3D" id="2.130.10.10">
    <property type="entry name" value="YVTN repeat-like/Quinoprotein amine dehydrogenase"/>
    <property type="match status" value="1"/>
</dbReference>
<keyword evidence="2 5" id="KW-0853">WD repeat</keyword>
<dbReference type="GO" id="GO:0019888">
    <property type="term" value="F:protein phosphatase regulator activity"/>
    <property type="evidence" value="ECO:0007669"/>
    <property type="project" value="InterPro"/>
</dbReference>
<dbReference type="PROSITE" id="PS01024">
    <property type="entry name" value="PR55_1"/>
    <property type="match status" value="1"/>
</dbReference>
<accession>A0A5A9P043</accession>
<comment type="subunit">
    <text evidence="4">PP2A consists of a common heterodimeric core enzyme, composed of a 36 kDa catalytic subunit (subunit C) and a 65 kDa constant regulatory subunit (PR65 or subunit A), that associates with a variety of regulatory subunits.</text>
</comment>
<dbReference type="GO" id="GO:0000159">
    <property type="term" value="C:protein phosphatase type 2A complex"/>
    <property type="evidence" value="ECO:0007669"/>
    <property type="project" value="UniProtKB-UniRule"/>
</dbReference>
<evidence type="ECO:0000256" key="1">
    <source>
        <dbReference type="ARBA" id="ARBA00008259"/>
    </source>
</evidence>
<sequence>MNSAHLMRKGKGPIGRFVTLSHQSRQSETMAIMMSSGDGEGQSRWCLSQVKGAVDDDVAEADIISAVEFNHSGELLATGDRGGRIVIFQQEQESKNLPQCRAEYNVYSTFQSHEPEFDYLKSLEIEEKINKIRWLPQKNAAHFLLSTNDKTIKLWKISERDKRPEGYNLKEEDGRYRHPSSLTTLRVPVFQPMNLMVEASPRRVYANAHTYHINSISVNSDNETYLSADDLRINLWHLDFTDRSFSILFVHTYIVDIKPSNMEELTEVITASEFHPLQCNTFVYGSSKGTVRLCDMRASALCDQHSKLFEEPEDPSTRSFFSEIISSISDVKFSHSGRYMMTRDYLTLKIWDLHMESQPVETYQVHGFLRSKLCSLYENDCIFDKFECCWKGDDSEVMTGSYNNFFRMFNRDAQQDLTLEASWENCSPGYPLKTWRVCAGSRRKRNEIGVDCLDFSRKILYTSWHPQDNVVALATVNNLYIFQEKLNPEF</sequence>
<evidence type="ECO:0000256" key="3">
    <source>
        <dbReference type="ARBA" id="ARBA00022737"/>
    </source>
</evidence>